<proteinExistence type="predicted"/>
<dbReference type="AlphaFoldDB" id="A0A760A904"/>
<dbReference type="EMBL" id="DAAXQP010000002">
    <property type="protein sequence ID" value="HAG2208890.1"/>
    <property type="molecule type" value="Genomic_DNA"/>
</dbReference>
<reference evidence="1" key="1">
    <citation type="journal article" date="2018" name="Genome Biol.">
        <title>SKESA: strategic k-mer extension for scrupulous assemblies.</title>
        <authorList>
            <person name="Souvorov A."/>
            <person name="Agarwala R."/>
            <person name="Lipman D.J."/>
        </authorList>
    </citation>
    <scope>NUCLEOTIDE SEQUENCE</scope>
    <source>
        <strain evidence="1">MA.CK_98/00005752</strain>
    </source>
</reference>
<name>A0A760A904_SALER</name>
<comment type="caution">
    <text evidence="1">The sequence shown here is derived from an EMBL/GenBank/DDBJ whole genome shotgun (WGS) entry which is preliminary data.</text>
</comment>
<dbReference type="SUPFAM" id="SSF143100">
    <property type="entry name" value="TTHA1013/TTHA0281-like"/>
    <property type="match status" value="1"/>
</dbReference>
<gene>
    <name evidence="1" type="ORF">G8V49_001098</name>
</gene>
<organism evidence="1">
    <name type="scientific">Salmonella enterica</name>
    <name type="common">Salmonella choleraesuis</name>
    <dbReference type="NCBI Taxonomy" id="28901"/>
    <lineage>
        <taxon>Bacteria</taxon>
        <taxon>Pseudomonadati</taxon>
        <taxon>Pseudomonadota</taxon>
        <taxon>Gammaproteobacteria</taxon>
        <taxon>Enterobacterales</taxon>
        <taxon>Enterobacteriaceae</taxon>
        <taxon>Salmonella</taxon>
    </lineage>
</organism>
<protein>
    <submittedName>
        <fullName evidence="1">Uncharacterized protein</fullName>
    </submittedName>
</protein>
<sequence>MYDAEKYVISVKFEDIDGEKLYVARVDELPDVEEYADTYDMAYTLALDTIRTTQKFFNEKGMTFPPPSQTLMNGIKLKFNIPSYALSDKNKATLEFTGCCTL</sequence>
<dbReference type="InterPro" id="IPR035069">
    <property type="entry name" value="TTHA1013/TTHA0281-like"/>
</dbReference>
<accession>A0A760A904</accession>
<evidence type="ECO:0000313" key="1">
    <source>
        <dbReference type="EMBL" id="HAG2208890.1"/>
    </source>
</evidence>
<reference evidence="1" key="2">
    <citation type="submission" date="2020-02" db="EMBL/GenBank/DDBJ databases">
        <authorList>
            <consortium name="NCBI Pathogen Detection Project"/>
        </authorList>
    </citation>
    <scope>NUCLEOTIDE SEQUENCE</scope>
    <source>
        <strain evidence="1">MA.CK_98/00005752</strain>
    </source>
</reference>